<dbReference type="SUPFAM" id="SSF50249">
    <property type="entry name" value="Nucleic acid-binding proteins"/>
    <property type="match status" value="1"/>
</dbReference>
<evidence type="ECO:0000313" key="5">
    <source>
        <dbReference type="EMBL" id="QPK78804.1"/>
    </source>
</evidence>
<evidence type="ECO:0000256" key="1">
    <source>
        <dbReference type="ARBA" id="ARBA00023125"/>
    </source>
</evidence>
<keyword evidence="1 2" id="KW-0238">DNA-binding</keyword>
<reference evidence="5 6" key="1">
    <citation type="submission" date="2020-11" db="EMBL/GenBank/DDBJ databases">
        <title>Corynebacterium sp. ZJ-599.</title>
        <authorList>
            <person name="Zhou J."/>
        </authorList>
    </citation>
    <scope>NUCLEOTIDE SEQUENCE [LARGE SCALE GENOMIC DNA]</scope>
    <source>
        <strain evidence="5 6">ZJ-599</strain>
    </source>
</reference>
<evidence type="ECO:0000256" key="2">
    <source>
        <dbReference type="PROSITE-ProRule" id="PRU00252"/>
    </source>
</evidence>
<dbReference type="PROSITE" id="PS50935">
    <property type="entry name" value="SSB"/>
    <property type="match status" value="1"/>
</dbReference>
<dbReference type="InterPro" id="IPR012340">
    <property type="entry name" value="NA-bd_OB-fold"/>
</dbReference>
<dbReference type="CDD" id="cd04496">
    <property type="entry name" value="SSB_OBF"/>
    <property type="match status" value="1"/>
</dbReference>
<dbReference type="Proteomes" id="UP000594681">
    <property type="component" value="Chromosome"/>
</dbReference>
<name>A0A7T0KEY3_9CORY</name>
<dbReference type="RefSeq" id="WP_165009672.1">
    <property type="nucleotide sequence ID" value="NZ_CP064954.1"/>
</dbReference>
<dbReference type="Gene3D" id="2.40.50.140">
    <property type="entry name" value="Nucleic acid-binding proteins"/>
    <property type="match status" value="1"/>
</dbReference>
<sequence>MSQLPVTLTGHLATDPHLTRVKNGNYKLSMRLASSRRYTTNDEHQGLQWHDADQLFVDVEAWGKLAENVRRSLKKGLPVIVVGSLNTASWNEGDNRRSRPYIRATHIGPDLNRFLVGTLKVDHNHVPDGVDMPDPMATIVDRDLTAKSADASDRSADASATAAATSAAATGTGTQGLGEGASADSGAPGTQPPDAGHLDKALVGAGQANPPF</sequence>
<feature type="region of interest" description="Disordered" evidence="4">
    <location>
        <begin position="164"/>
        <end position="212"/>
    </location>
</feature>
<dbReference type="KEGG" id="cliz:G7Y31_09715"/>
<dbReference type="GO" id="GO:0006260">
    <property type="term" value="P:DNA replication"/>
    <property type="evidence" value="ECO:0007669"/>
    <property type="project" value="InterPro"/>
</dbReference>
<dbReference type="GO" id="GO:0003697">
    <property type="term" value="F:single-stranded DNA binding"/>
    <property type="evidence" value="ECO:0007669"/>
    <property type="project" value="InterPro"/>
</dbReference>
<dbReference type="Pfam" id="PF00436">
    <property type="entry name" value="SSB"/>
    <property type="match status" value="1"/>
</dbReference>
<dbReference type="InterPro" id="IPR000424">
    <property type="entry name" value="Primosome_PriB/ssb"/>
</dbReference>
<gene>
    <name evidence="5" type="ORF">G7Y31_09715</name>
</gene>
<dbReference type="NCBIfam" id="TIGR00621">
    <property type="entry name" value="ssb"/>
    <property type="match status" value="1"/>
</dbReference>
<accession>A0A7T0KEY3</accession>
<evidence type="ECO:0000256" key="4">
    <source>
        <dbReference type="SAM" id="MobiDB-lite"/>
    </source>
</evidence>
<dbReference type="EMBL" id="CP064954">
    <property type="protein sequence ID" value="QPK78804.1"/>
    <property type="molecule type" value="Genomic_DNA"/>
</dbReference>
<evidence type="ECO:0000313" key="6">
    <source>
        <dbReference type="Proteomes" id="UP000594681"/>
    </source>
</evidence>
<organism evidence="5 6">
    <name type="scientific">Corynebacterium lizhenjunii</name>
    <dbReference type="NCBI Taxonomy" id="2709394"/>
    <lineage>
        <taxon>Bacteria</taxon>
        <taxon>Bacillati</taxon>
        <taxon>Actinomycetota</taxon>
        <taxon>Actinomycetes</taxon>
        <taxon>Mycobacteriales</taxon>
        <taxon>Corynebacteriaceae</taxon>
        <taxon>Corynebacterium</taxon>
    </lineage>
</organism>
<evidence type="ECO:0000256" key="3">
    <source>
        <dbReference type="RuleBase" id="RU000524"/>
    </source>
</evidence>
<keyword evidence="6" id="KW-1185">Reference proteome</keyword>
<dbReference type="AlphaFoldDB" id="A0A7T0KEY3"/>
<protein>
    <recommendedName>
        <fullName evidence="3">Single-stranded DNA-binding protein</fullName>
    </recommendedName>
</protein>
<dbReference type="InterPro" id="IPR011344">
    <property type="entry name" value="ssDNA-bd"/>
</dbReference>
<proteinExistence type="predicted"/>